<keyword evidence="3" id="KW-1185">Reference proteome</keyword>
<name>A0ABD3PT34_9STRA</name>
<comment type="caution">
    <text evidence="2">The sequence shown here is derived from an EMBL/GenBank/DDBJ whole genome shotgun (WGS) entry which is preliminary data.</text>
</comment>
<dbReference type="EMBL" id="JALLPJ020000470">
    <property type="protein sequence ID" value="KAL3791165.1"/>
    <property type="molecule type" value="Genomic_DNA"/>
</dbReference>
<feature type="compositionally biased region" description="Basic and acidic residues" evidence="1">
    <location>
        <begin position="462"/>
        <end position="475"/>
    </location>
</feature>
<evidence type="ECO:0000313" key="3">
    <source>
        <dbReference type="Proteomes" id="UP001530400"/>
    </source>
</evidence>
<dbReference type="InterPro" id="IPR016024">
    <property type="entry name" value="ARM-type_fold"/>
</dbReference>
<dbReference type="AlphaFoldDB" id="A0ABD3PT34"/>
<dbReference type="Gene3D" id="1.25.10.10">
    <property type="entry name" value="Leucine-rich Repeat Variant"/>
    <property type="match status" value="1"/>
</dbReference>
<dbReference type="SUPFAM" id="SSF48371">
    <property type="entry name" value="ARM repeat"/>
    <property type="match status" value="1"/>
</dbReference>
<evidence type="ECO:0000256" key="1">
    <source>
        <dbReference type="SAM" id="MobiDB-lite"/>
    </source>
</evidence>
<gene>
    <name evidence="2" type="ORF">ACHAWO_013596</name>
</gene>
<evidence type="ECO:0000313" key="2">
    <source>
        <dbReference type="EMBL" id="KAL3791165.1"/>
    </source>
</evidence>
<protein>
    <submittedName>
        <fullName evidence="2">Uncharacterized protein</fullName>
    </submittedName>
</protein>
<dbReference type="Proteomes" id="UP001530400">
    <property type="component" value="Unassembled WGS sequence"/>
</dbReference>
<sequence>MSTVDDGSSEGINSVAELVELLCHMRPCEDVSCDDNLQVIVQQIESQLPCDIEGGFSHDSGLLQHQQYCANSLIQRQQQSYANVDSRYCIICNILELQHKARLVKCHMGCMAQCRGARGDELRDAGAISAVFGILWRLMLPLHNLNMWVPHYDRDVQTNDVALFDVALLLPSTAPRRGLYSERSPISSCTNHLKIHRANSLADSIALDALHLAALDLTILCMGALRDLSCGSALSRSAILEWTPPRVLSFEYICNGEQCLKVQNGIHILCAYVLRYHELNWQDILMLSGCSVTDTTAHQTSERGKKELRLLTNALGAIRNTSHSTPENCQAFFDCGLTDLLVWRLSPDLNNLLDENNDEVSESTLDPRHWREAKYRTAGSLINLAEKCPSVAHRLGSDRQMILLLIETWGGTNAVSSDPKKLKGIPLLHLGLAAILHAANGGALDGGLDDIMARILEKESIRKKMAQKKEEERKSKLNRTP</sequence>
<dbReference type="InterPro" id="IPR011989">
    <property type="entry name" value="ARM-like"/>
</dbReference>
<reference evidence="2 3" key="1">
    <citation type="submission" date="2024-10" db="EMBL/GenBank/DDBJ databases">
        <title>Updated reference genomes for cyclostephanoid diatoms.</title>
        <authorList>
            <person name="Roberts W.R."/>
            <person name="Alverson A.J."/>
        </authorList>
    </citation>
    <scope>NUCLEOTIDE SEQUENCE [LARGE SCALE GENOMIC DNA]</scope>
    <source>
        <strain evidence="2 3">AJA010-31</strain>
    </source>
</reference>
<organism evidence="2 3">
    <name type="scientific">Cyclotella atomus</name>
    <dbReference type="NCBI Taxonomy" id="382360"/>
    <lineage>
        <taxon>Eukaryota</taxon>
        <taxon>Sar</taxon>
        <taxon>Stramenopiles</taxon>
        <taxon>Ochrophyta</taxon>
        <taxon>Bacillariophyta</taxon>
        <taxon>Coscinodiscophyceae</taxon>
        <taxon>Thalassiosirophycidae</taxon>
        <taxon>Stephanodiscales</taxon>
        <taxon>Stephanodiscaceae</taxon>
        <taxon>Cyclotella</taxon>
    </lineage>
</organism>
<feature type="region of interest" description="Disordered" evidence="1">
    <location>
        <begin position="462"/>
        <end position="481"/>
    </location>
</feature>
<accession>A0ABD3PT34</accession>
<proteinExistence type="predicted"/>